<dbReference type="EMBL" id="JBHLWM010000001">
    <property type="protein sequence ID" value="MFC0239880.1"/>
    <property type="molecule type" value="Genomic_DNA"/>
</dbReference>
<proteinExistence type="predicted"/>
<reference evidence="3 4" key="1">
    <citation type="submission" date="2024-09" db="EMBL/GenBank/DDBJ databases">
        <authorList>
            <person name="Sun Q."/>
            <person name="Mori K."/>
        </authorList>
    </citation>
    <scope>NUCLEOTIDE SEQUENCE [LARGE SCALE GENOMIC DNA]</scope>
    <source>
        <strain evidence="3 4">KCTC 23279</strain>
    </source>
</reference>
<accession>A0ABV6EP81</accession>
<name>A0ABV6EP81_9BRAD</name>
<protein>
    <submittedName>
        <fullName evidence="3">Uncharacterized protein</fullName>
    </submittedName>
</protein>
<dbReference type="RefSeq" id="WP_378385110.1">
    <property type="nucleotide sequence ID" value="NZ_JBHLWM010000001.1"/>
</dbReference>
<gene>
    <name evidence="3" type="ORF">ACFFJ6_05350</name>
</gene>
<evidence type="ECO:0000313" key="4">
    <source>
        <dbReference type="Proteomes" id="UP001589775"/>
    </source>
</evidence>
<feature type="region of interest" description="Disordered" evidence="1">
    <location>
        <begin position="140"/>
        <end position="186"/>
    </location>
</feature>
<feature type="chain" id="PRO_5046162288" evidence="2">
    <location>
        <begin position="26"/>
        <end position="216"/>
    </location>
</feature>
<feature type="signal peptide" evidence="2">
    <location>
        <begin position="1"/>
        <end position="25"/>
    </location>
</feature>
<evidence type="ECO:0000256" key="1">
    <source>
        <dbReference type="SAM" id="MobiDB-lite"/>
    </source>
</evidence>
<comment type="caution">
    <text evidence="3">The sequence shown here is derived from an EMBL/GenBank/DDBJ whole genome shotgun (WGS) entry which is preliminary data.</text>
</comment>
<sequence>MTGFRKFTSLHLALALGAAALPADARAEWWPSRAPVDYEDCVEKGEKTADTKEAKAALAAQCDAKFAGRRKPGGGYTYFDFMQNRNFDIAGPNPTAEELRKMDEQYTEFLDQRRRTIIAAAFAARQQQIAALQAQQPVEAAQAAKPRPAVEKPRTAVAKPRPRPDKPRTAKQRQRPEPSAKFACEGDPVSCGLTGLSKGFTAVKTSLFGSAAKPGR</sequence>
<dbReference type="Proteomes" id="UP001589775">
    <property type="component" value="Unassembled WGS sequence"/>
</dbReference>
<evidence type="ECO:0000256" key="2">
    <source>
        <dbReference type="SAM" id="SignalP"/>
    </source>
</evidence>
<keyword evidence="4" id="KW-1185">Reference proteome</keyword>
<organism evidence="3 4">
    <name type="scientific">Rhodopseudomonas telluris</name>
    <dbReference type="NCBI Taxonomy" id="644215"/>
    <lineage>
        <taxon>Bacteria</taxon>
        <taxon>Pseudomonadati</taxon>
        <taxon>Pseudomonadota</taxon>
        <taxon>Alphaproteobacteria</taxon>
        <taxon>Hyphomicrobiales</taxon>
        <taxon>Nitrobacteraceae</taxon>
        <taxon>Rhodopseudomonas</taxon>
    </lineage>
</organism>
<evidence type="ECO:0000313" key="3">
    <source>
        <dbReference type="EMBL" id="MFC0239880.1"/>
    </source>
</evidence>
<keyword evidence="2" id="KW-0732">Signal</keyword>
<feature type="compositionally biased region" description="Basic and acidic residues" evidence="1">
    <location>
        <begin position="162"/>
        <end position="178"/>
    </location>
</feature>